<dbReference type="GO" id="GO:0004518">
    <property type="term" value="F:nuclease activity"/>
    <property type="evidence" value="ECO:0007669"/>
    <property type="project" value="UniProtKB-KW"/>
</dbReference>
<dbReference type="AlphaFoldDB" id="A0A9Q0JB88"/>
<dbReference type="HAMAP" id="MF_00651">
    <property type="entry name" value="Nuclease_YqgF"/>
    <property type="match status" value="1"/>
</dbReference>
<dbReference type="InterPro" id="IPR005227">
    <property type="entry name" value="YqgF"/>
</dbReference>
<dbReference type="Pfam" id="PF03652">
    <property type="entry name" value="RuvX"/>
    <property type="match status" value="1"/>
</dbReference>
<reference evidence="7" key="1">
    <citation type="submission" date="2022-02" db="EMBL/GenBank/DDBJ databases">
        <authorList>
            <person name="Henning P.M."/>
            <person name="McCubbin A.G."/>
            <person name="Shore J.S."/>
        </authorList>
    </citation>
    <scope>NUCLEOTIDE SEQUENCE</scope>
    <source>
        <strain evidence="7">F60SS</strain>
        <tissue evidence="7">Leaves</tissue>
    </source>
</reference>
<keyword evidence="4" id="KW-0378">Hydrolase</keyword>
<dbReference type="InterPro" id="IPR006641">
    <property type="entry name" value="YqgF/RNaseH-like_dom"/>
</dbReference>
<feature type="domain" description="YqgF/RNase H-like" evidence="6">
    <location>
        <begin position="762"/>
        <end position="866"/>
    </location>
</feature>
<feature type="region of interest" description="Disordered" evidence="5">
    <location>
        <begin position="234"/>
        <end position="254"/>
    </location>
</feature>
<dbReference type="PANTHER" id="PTHR31390">
    <property type="entry name" value="EXPRESSED PROTEIN"/>
    <property type="match status" value="1"/>
</dbReference>
<dbReference type="SUPFAM" id="SSF53098">
    <property type="entry name" value="Ribonuclease H-like"/>
    <property type="match status" value="1"/>
</dbReference>
<evidence type="ECO:0000256" key="1">
    <source>
        <dbReference type="ARBA" id="ARBA00022490"/>
    </source>
</evidence>
<comment type="caution">
    <text evidence="7">The sequence shown here is derived from an EMBL/GenBank/DDBJ whole genome shotgun (WGS) entry which is preliminary data.</text>
</comment>
<dbReference type="InterPro" id="IPR012337">
    <property type="entry name" value="RNaseH-like_sf"/>
</dbReference>
<dbReference type="InterPro" id="IPR021916">
    <property type="entry name" value="DUF3527"/>
</dbReference>
<dbReference type="SMART" id="SM00732">
    <property type="entry name" value="YqgFc"/>
    <property type="match status" value="1"/>
</dbReference>
<keyword evidence="2" id="KW-0690">Ribosome biogenesis</keyword>
<dbReference type="EMBL" id="JAKUCV010004698">
    <property type="protein sequence ID" value="KAJ4834435.1"/>
    <property type="molecule type" value="Genomic_DNA"/>
</dbReference>
<feature type="region of interest" description="Disordered" evidence="5">
    <location>
        <begin position="139"/>
        <end position="160"/>
    </location>
</feature>
<evidence type="ECO:0000259" key="6">
    <source>
        <dbReference type="SMART" id="SM00732"/>
    </source>
</evidence>
<evidence type="ECO:0000256" key="3">
    <source>
        <dbReference type="ARBA" id="ARBA00022722"/>
    </source>
</evidence>
<dbReference type="PANTHER" id="PTHR31390:SF0">
    <property type="entry name" value="DOMAIN PROTEIN, PUTATIVE (DUF3527)-RELATED"/>
    <property type="match status" value="1"/>
</dbReference>
<dbReference type="Gene3D" id="3.30.420.140">
    <property type="entry name" value="YqgF/RNase H-like domain"/>
    <property type="match status" value="1"/>
</dbReference>
<dbReference type="FunFam" id="3.30.420.140:FF:000008">
    <property type="entry name" value="Putative pre-16S rRNA nuclease"/>
    <property type="match status" value="1"/>
</dbReference>
<keyword evidence="8" id="KW-1185">Reference proteome</keyword>
<dbReference type="Proteomes" id="UP001141552">
    <property type="component" value="Unassembled WGS sequence"/>
</dbReference>
<proteinExistence type="inferred from homology"/>
<evidence type="ECO:0000313" key="7">
    <source>
        <dbReference type="EMBL" id="KAJ4834435.1"/>
    </source>
</evidence>
<evidence type="ECO:0000256" key="2">
    <source>
        <dbReference type="ARBA" id="ARBA00022517"/>
    </source>
</evidence>
<evidence type="ECO:0000256" key="4">
    <source>
        <dbReference type="ARBA" id="ARBA00022801"/>
    </source>
</evidence>
<protein>
    <recommendedName>
        <fullName evidence="6">YqgF/RNase H-like domain-containing protein</fullName>
    </recommendedName>
</protein>
<dbReference type="OrthoDB" id="1939710at2759"/>
<feature type="compositionally biased region" description="Polar residues" evidence="5">
    <location>
        <begin position="144"/>
        <end position="159"/>
    </location>
</feature>
<accession>A0A9Q0JB88</accession>
<gene>
    <name evidence="7" type="ORF">Tsubulata_025650</name>
</gene>
<organism evidence="7 8">
    <name type="scientific">Turnera subulata</name>
    <dbReference type="NCBI Taxonomy" id="218843"/>
    <lineage>
        <taxon>Eukaryota</taxon>
        <taxon>Viridiplantae</taxon>
        <taxon>Streptophyta</taxon>
        <taxon>Embryophyta</taxon>
        <taxon>Tracheophyta</taxon>
        <taxon>Spermatophyta</taxon>
        <taxon>Magnoliopsida</taxon>
        <taxon>eudicotyledons</taxon>
        <taxon>Gunneridae</taxon>
        <taxon>Pentapetalae</taxon>
        <taxon>rosids</taxon>
        <taxon>fabids</taxon>
        <taxon>Malpighiales</taxon>
        <taxon>Passifloraceae</taxon>
        <taxon>Turnera</taxon>
    </lineage>
</organism>
<evidence type="ECO:0000313" key="8">
    <source>
        <dbReference type="Proteomes" id="UP001141552"/>
    </source>
</evidence>
<reference evidence="7" key="2">
    <citation type="journal article" date="2023" name="Plants (Basel)">
        <title>Annotation of the Turnera subulata (Passifloraceae) Draft Genome Reveals the S-Locus Evolved after the Divergence of Turneroideae from Passifloroideae in a Stepwise Manner.</title>
        <authorList>
            <person name="Henning P.M."/>
            <person name="Roalson E.H."/>
            <person name="Mir W."/>
            <person name="McCubbin A.G."/>
            <person name="Shore J.S."/>
        </authorList>
    </citation>
    <scope>NUCLEOTIDE SEQUENCE</scope>
    <source>
        <tissue evidence="7">Leaves</tissue>
    </source>
</reference>
<feature type="region of interest" description="Disordered" evidence="5">
    <location>
        <begin position="442"/>
        <end position="481"/>
    </location>
</feature>
<feature type="compositionally biased region" description="Low complexity" evidence="5">
    <location>
        <begin position="242"/>
        <end position="254"/>
    </location>
</feature>
<evidence type="ECO:0000256" key="5">
    <source>
        <dbReference type="SAM" id="MobiDB-lite"/>
    </source>
</evidence>
<keyword evidence="1" id="KW-0963">Cytoplasm</keyword>
<dbReference type="GO" id="GO:0006364">
    <property type="term" value="P:rRNA processing"/>
    <property type="evidence" value="ECO:0007669"/>
    <property type="project" value="InterPro"/>
</dbReference>
<keyword evidence="3" id="KW-0540">Nuclease</keyword>
<sequence>MVDLDLDAALEMESDIEKICSSDQSPNTVLPYHHCPKSERRSRNSNFIRKDELLKVKDGFTEITFRQYRSTSCKNVPSRLVGVEGNVELKRGSIYQSSREVRKMKRMGSNEGRQKIELSRASDTSFSFRIVDSLFSSDEENTQKRSSLMSVKSNPNRSSVLKPCVEPVSSNGFIEFCPNLDNRGKESAATLGSGPVENLNLRCEQITGPQNDGNVLPERDMGLAFNKSLSAKAGFLHPPSPSESDLSSGGSSRSRFSPIRRMFDPFVKSKSLRSSLGNMTAGSDVKVSGTANMRRNHTLRKSLLHDFAHRVPVSNGQHVEKDQLRSAVTDSPVHLHGSLKLETKHGVPFFQFSSNCPEEVFVAKVWKANTAFNWVYTFHSMSSRKKSNASGRGLADGNKESLVVAQMQVSCYLCSDLKEGGGFDNSVVTEFVLYDIAHARQSVSSQQSPDDVKPEGSSPTVADVIHESDDGSDAGSMKHKQEHAFARGNFDPSNPYPYAPAQLHPNLEIAAIVIQLPFAKRESLKCKRGGKSNNNKHLDLLNLATTEQNSKDIRGTGSPEKVKVVIPAGHHSLPGCESPGPSSILDRWRFGGGCDCGGWDMACPLTVFGNPDIQGCEDQVLMDNRQPLELFVQGSKEKIPALTMSAAKEGQYAIDFHAQLSTLQAFAICVALLHGTETTTGAGEERNKLLHCNSLKVLIDEEVKHLIEKVTEEEGKKASKKIEDIQQSYVPNPPFSPISRMKYLKPWNLFQDLMNTKAKRPGRLLGLDVGDKYVGLAVSDQHNKIASPLSVLLRKKSNIDLMADDFKSLISDCSLKGFVVGHPLDRQKSAIDTMQIKIFVDDLRRTGKLEGVKYTYWDECFTSKNVELLLQPLDLHPVQAKSIIDKFAAVGILQNLLNSKHTDAAGNATTCVGVWDGTLCPFGVIRIRFGLQSSRYADEYPPIFGAQNAIPCQSNSGKRLKSKIHDNLEDDCR</sequence>
<dbReference type="Pfam" id="PF12043">
    <property type="entry name" value="DUF3527"/>
    <property type="match status" value="1"/>
</dbReference>
<dbReference type="CDD" id="cd16964">
    <property type="entry name" value="YqgF"/>
    <property type="match status" value="1"/>
</dbReference>
<name>A0A9Q0JB88_9ROSI</name>
<dbReference type="InterPro" id="IPR037027">
    <property type="entry name" value="YqgF/RNaseH-like_dom_sf"/>
</dbReference>
<dbReference type="GO" id="GO:0016787">
    <property type="term" value="F:hydrolase activity"/>
    <property type="evidence" value="ECO:0007669"/>
    <property type="project" value="UniProtKB-KW"/>
</dbReference>